<gene>
    <name evidence="3" type="ORF">FIL70_07635</name>
</gene>
<sequence length="232" mass="25223">MDQKALQRRLSSLGYYDGAIDGIIGPKSKGAIIKCLTDGPDYPITAADIAQAAKDLSVDPAKIWAVYDVEAAGNAFIDGRPAILFEPHRFSRSTGHRYDASHPRLSSRSWNRKLYPASQAGRWQQLLDAVALDVDAGFMSASYGAFQILGENFAVCDAPDPWSFAWRQCQTEGDQLDAFTRFVIGRGLKRALQGISADPATCKPFADGYNGTASALNHYAEKIAAAYVRRAA</sequence>
<name>A0A5B8CCA4_SPHSA</name>
<dbReference type="EMBL" id="CP041016">
    <property type="protein sequence ID" value="QDC37114.1"/>
    <property type="molecule type" value="Genomic_DNA"/>
</dbReference>
<proteinExistence type="predicted"/>
<evidence type="ECO:0000259" key="2">
    <source>
        <dbReference type="Pfam" id="PF11860"/>
    </source>
</evidence>
<dbReference type="KEGG" id="sufl:FIL70_07635"/>
<feature type="domain" description="Peptidoglycan binding-like" evidence="1">
    <location>
        <begin position="4"/>
        <end position="33"/>
    </location>
</feature>
<dbReference type="AlphaFoldDB" id="A0A5B8CCA4"/>
<dbReference type="RefSeq" id="WP_140041955.1">
    <property type="nucleotide sequence ID" value="NZ_CP041016.1"/>
</dbReference>
<evidence type="ECO:0000313" key="4">
    <source>
        <dbReference type="Proteomes" id="UP000311469"/>
    </source>
</evidence>
<feature type="domain" description="N-acetylmuramidase" evidence="2">
    <location>
        <begin position="59"/>
        <end position="229"/>
    </location>
</feature>
<reference evidence="3 4" key="1">
    <citation type="submission" date="2019-06" db="EMBL/GenBank/DDBJ databases">
        <title>Genome organization and adaptive potential of archetypical organophosphate degarding Sphingobium fuliginis ATCC 27551.</title>
        <authorList>
            <person name="Sarwar A."/>
            <person name="Parthasarathy S."/>
            <person name="Singh C."/>
            <person name="Siddavattam D."/>
        </authorList>
    </citation>
    <scope>NUCLEOTIDE SEQUENCE [LARGE SCALE GENOMIC DNA]</scope>
    <source>
        <strain evidence="3 4">ATCC 27551</strain>
    </source>
</reference>
<dbReference type="Pfam" id="PF01471">
    <property type="entry name" value="PG_binding_1"/>
    <property type="match status" value="1"/>
</dbReference>
<organism evidence="3 4">
    <name type="scientific">Sphingobium fuliginis ATCC 27551</name>
    <dbReference type="NCBI Taxonomy" id="1208342"/>
    <lineage>
        <taxon>Bacteria</taxon>
        <taxon>Pseudomonadati</taxon>
        <taxon>Pseudomonadota</taxon>
        <taxon>Alphaproteobacteria</taxon>
        <taxon>Sphingomonadales</taxon>
        <taxon>Sphingomonadaceae</taxon>
        <taxon>Sphingobium</taxon>
    </lineage>
</organism>
<protein>
    <submittedName>
        <fullName evidence="3">DUF3380 domain-containing protein</fullName>
    </submittedName>
</protein>
<dbReference type="InterPro" id="IPR002477">
    <property type="entry name" value="Peptidoglycan-bd-like"/>
</dbReference>
<evidence type="ECO:0000259" key="1">
    <source>
        <dbReference type="Pfam" id="PF01471"/>
    </source>
</evidence>
<accession>A0A5B8CCA4</accession>
<dbReference type="InterPro" id="IPR024408">
    <property type="entry name" value="Muramidase"/>
</dbReference>
<evidence type="ECO:0000313" key="3">
    <source>
        <dbReference type="EMBL" id="QDC37114.1"/>
    </source>
</evidence>
<dbReference type="Proteomes" id="UP000311469">
    <property type="component" value="Chromosome cSF1"/>
</dbReference>
<dbReference type="Pfam" id="PF11860">
    <property type="entry name" value="Muramidase"/>
    <property type="match status" value="1"/>
</dbReference>